<dbReference type="EMBL" id="JAGTJR010000013">
    <property type="protein sequence ID" value="KAH7050041.1"/>
    <property type="molecule type" value="Genomic_DNA"/>
</dbReference>
<dbReference type="InterPro" id="IPR029058">
    <property type="entry name" value="AB_hydrolase_fold"/>
</dbReference>
<dbReference type="Proteomes" id="UP000774617">
    <property type="component" value="Unassembled WGS sequence"/>
</dbReference>
<feature type="non-terminal residue" evidence="3">
    <location>
        <position position="342"/>
    </location>
</feature>
<dbReference type="Gene3D" id="3.40.50.1820">
    <property type="entry name" value="alpha/beta hydrolase"/>
    <property type="match status" value="1"/>
</dbReference>
<dbReference type="Pfam" id="PF07859">
    <property type="entry name" value="Abhydrolase_3"/>
    <property type="match status" value="1"/>
</dbReference>
<gene>
    <name evidence="3" type="ORF">B0J12DRAFT_555380</name>
</gene>
<evidence type="ECO:0000256" key="1">
    <source>
        <dbReference type="ARBA" id="ARBA00022801"/>
    </source>
</evidence>
<dbReference type="PANTHER" id="PTHR48081:SF31">
    <property type="entry name" value="STERYL ACETYL HYDROLASE MUG81-RELATED"/>
    <property type="match status" value="1"/>
</dbReference>
<accession>A0ABQ8GB40</accession>
<dbReference type="PANTHER" id="PTHR48081">
    <property type="entry name" value="AB HYDROLASE SUPERFAMILY PROTEIN C4A8.06C"/>
    <property type="match status" value="1"/>
</dbReference>
<proteinExistence type="predicted"/>
<organism evidence="3 4">
    <name type="scientific">Macrophomina phaseolina</name>
    <dbReference type="NCBI Taxonomy" id="35725"/>
    <lineage>
        <taxon>Eukaryota</taxon>
        <taxon>Fungi</taxon>
        <taxon>Dikarya</taxon>
        <taxon>Ascomycota</taxon>
        <taxon>Pezizomycotina</taxon>
        <taxon>Dothideomycetes</taxon>
        <taxon>Dothideomycetes incertae sedis</taxon>
        <taxon>Botryosphaeriales</taxon>
        <taxon>Botryosphaeriaceae</taxon>
        <taxon>Macrophomina</taxon>
    </lineage>
</organism>
<reference evidence="3 4" key="1">
    <citation type="journal article" date="2021" name="Nat. Commun.">
        <title>Genetic determinants of endophytism in the Arabidopsis root mycobiome.</title>
        <authorList>
            <person name="Mesny F."/>
            <person name="Miyauchi S."/>
            <person name="Thiergart T."/>
            <person name="Pickel B."/>
            <person name="Atanasova L."/>
            <person name="Karlsson M."/>
            <person name="Huettel B."/>
            <person name="Barry K.W."/>
            <person name="Haridas S."/>
            <person name="Chen C."/>
            <person name="Bauer D."/>
            <person name="Andreopoulos W."/>
            <person name="Pangilinan J."/>
            <person name="LaButti K."/>
            <person name="Riley R."/>
            <person name="Lipzen A."/>
            <person name="Clum A."/>
            <person name="Drula E."/>
            <person name="Henrissat B."/>
            <person name="Kohler A."/>
            <person name="Grigoriev I.V."/>
            <person name="Martin F.M."/>
            <person name="Hacquard S."/>
        </authorList>
    </citation>
    <scope>NUCLEOTIDE SEQUENCE [LARGE SCALE GENOMIC DNA]</scope>
    <source>
        <strain evidence="3 4">MPI-SDFR-AT-0080</strain>
    </source>
</reference>
<dbReference type="SUPFAM" id="SSF53474">
    <property type="entry name" value="alpha/beta-Hydrolases"/>
    <property type="match status" value="1"/>
</dbReference>
<evidence type="ECO:0000313" key="4">
    <source>
        <dbReference type="Proteomes" id="UP000774617"/>
    </source>
</evidence>
<name>A0ABQ8GB40_9PEZI</name>
<keyword evidence="4" id="KW-1185">Reference proteome</keyword>
<keyword evidence="1 3" id="KW-0378">Hydrolase</keyword>
<evidence type="ECO:0000259" key="2">
    <source>
        <dbReference type="Pfam" id="PF07859"/>
    </source>
</evidence>
<dbReference type="InterPro" id="IPR050300">
    <property type="entry name" value="GDXG_lipolytic_enzyme"/>
</dbReference>
<dbReference type="GO" id="GO:0016787">
    <property type="term" value="F:hydrolase activity"/>
    <property type="evidence" value="ECO:0007669"/>
    <property type="project" value="UniProtKB-KW"/>
</dbReference>
<dbReference type="InterPro" id="IPR013094">
    <property type="entry name" value="AB_hydrolase_3"/>
</dbReference>
<feature type="non-terminal residue" evidence="3">
    <location>
        <position position="1"/>
    </location>
</feature>
<sequence length="342" mass="37399">LSVAEKIQLLLILATTLAKVCLSALAAPFLPLDKRSRVYRRHVAYSVIRHLFAQCNSKTEQALSADTDELYRRWAKKANADPEKETLADGTEAFWVGSKNAKTVLLYFHGGGYNLPAFPGHIDFLGRLVKESDSVTEGGFAALLLQYDVAPFSPYPRQLAQAAALLNHVRDKLRVATRNILIGGDSAGANISLSVLSHILHPHPDGTVPRIKMEEGERLKGALLIAPWTDPFGTEYESLKRNEGKDVLTTAFLLRWSAAWLSGQPQDAYNRPIAAPAGWWDGVSDVLARFIVTVGADDVLFDSALDFARGFGKEWRDGNDAAVAVAEDEGHVSCILDPAFGF</sequence>
<protein>
    <submittedName>
        <fullName evidence="3">Alpha/Beta hydrolase protein</fullName>
    </submittedName>
</protein>
<comment type="caution">
    <text evidence="3">The sequence shown here is derived from an EMBL/GenBank/DDBJ whole genome shotgun (WGS) entry which is preliminary data.</text>
</comment>
<feature type="domain" description="Alpha/beta hydrolase fold-3" evidence="2">
    <location>
        <begin position="105"/>
        <end position="332"/>
    </location>
</feature>
<evidence type="ECO:0000313" key="3">
    <source>
        <dbReference type="EMBL" id="KAH7050041.1"/>
    </source>
</evidence>